<feature type="binding site" evidence="1">
    <location>
        <position position="32"/>
    </location>
    <ligand>
        <name>Zn(2+)</name>
        <dbReference type="ChEBI" id="CHEBI:29105"/>
    </ligand>
</feature>
<dbReference type="InterPro" id="IPR016718">
    <property type="entry name" value="rRNA_m1G-MeTrfase_A_prd"/>
</dbReference>
<gene>
    <name evidence="4" type="ORF">FM114_12115</name>
</gene>
<keyword evidence="2" id="KW-0949">S-adenosyl-L-methionine</keyword>
<dbReference type="GO" id="GO:0032259">
    <property type="term" value="P:methylation"/>
    <property type="evidence" value="ECO:0007669"/>
    <property type="project" value="UniProtKB-KW"/>
</dbReference>
<dbReference type="EC" id="2.1.1.-" evidence="4"/>
<feature type="binding site" evidence="1">
    <location>
        <position position="28"/>
    </location>
    <ligand>
        <name>Zn(2+)</name>
        <dbReference type="ChEBI" id="CHEBI:29105"/>
    </ligand>
</feature>
<accession>A0A1R4K887</accession>
<feature type="binding site" evidence="2">
    <location>
        <begin position="95"/>
        <end position="96"/>
    </location>
    <ligand>
        <name>S-adenosyl-L-methionine</name>
        <dbReference type="ChEBI" id="CHEBI:59789"/>
    </ligand>
</feature>
<protein>
    <submittedName>
        <fullName evidence="4">Ribosomal RNA large subunit methyltransferase A</fullName>
        <ecNumber evidence="4">2.1.1.-</ecNumber>
    </submittedName>
</protein>
<reference evidence="4 5" key="1">
    <citation type="submission" date="2017-02" db="EMBL/GenBank/DDBJ databases">
        <authorList>
            <person name="Peterson S.W."/>
        </authorList>
    </citation>
    <scope>NUCLEOTIDE SEQUENCE [LARGE SCALE GENOMIC DNA]</scope>
    <source>
        <strain evidence="4 5">LSP_Lj1</strain>
    </source>
</reference>
<sequence length="268" mass="28510">MGIDAAVALLACPTCQQPLTREEGRLVCRRGHTFDIAKQGHVNLLGRAAPQNADTADMVAARARFLGAGHYEPIIDALVGRVRDARRVVEVGAGTGHYLAGVLDSQPRAVGLATDISPMACRRAAKAHPRIGAVVADTWAGLPVRSGMADVLLCCFAPRNPVEFARIISAGGLLLVVTPNEGHLAQARESLGLLGIQDDKLAKLNRGMAGAFEAVWSQRIRWTMNLDAAAVTDLVQMGPNAFHEHGAVSEQMSVDADVQLSVFRRPGM</sequence>
<dbReference type="Proteomes" id="UP000188342">
    <property type="component" value="Unassembled WGS sequence"/>
</dbReference>
<dbReference type="SUPFAM" id="SSF53335">
    <property type="entry name" value="S-adenosyl-L-methionine-dependent methyltransferases"/>
    <property type="match status" value="1"/>
</dbReference>
<keyword evidence="4" id="KW-0808">Transferase</keyword>
<name>A0A1R4K887_9ACTN</name>
<organism evidence="4 5">
    <name type="scientific">Luteococcus japonicus LSP_Lj1</name>
    <dbReference type="NCBI Taxonomy" id="1255658"/>
    <lineage>
        <taxon>Bacteria</taxon>
        <taxon>Bacillati</taxon>
        <taxon>Actinomycetota</taxon>
        <taxon>Actinomycetes</taxon>
        <taxon>Propionibacteriales</taxon>
        <taxon>Propionibacteriaceae</taxon>
        <taxon>Luteococcus</taxon>
    </lineage>
</organism>
<dbReference type="InterPro" id="IPR029063">
    <property type="entry name" value="SAM-dependent_MTases_sf"/>
</dbReference>
<dbReference type="GO" id="GO:0046872">
    <property type="term" value="F:metal ion binding"/>
    <property type="evidence" value="ECO:0007669"/>
    <property type="project" value="UniProtKB-KW"/>
</dbReference>
<feature type="binding site" evidence="1">
    <location>
        <position position="15"/>
    </location>
    <ligand>
        <name>Zn(2+)</name>
        <dbReference type="ChEBI" id="CHEBI:29105"/>
    </ligand>
</feature>
<proteinExistence type="predicted"/>
<dbReference type="STRING" id="1255658.FM114_12115"/>
<evidence type="ECO:0000313" key="4">
    <source>
        <dbReference type="EMBL" id="SJN40496.1"/>
    </source>
</evidence>
<evidence type="ECO:0000259" key="3">
    <source>
        <dbReference type="Pfam" id="PF21302"/>
    </source>
</evidence>
<feature type="binding site" evidence="2">
    <location>
        <position position="71"/>
    </location>
    <ligand>
        <name>S-adenosyl-L-methionine</name>
        <dbReference type="ChEBI" id="CHEBI:59789"/>
    </ligand>
</feature>
<dbReference type="GO" id="GO:0008168">
    <property type="term" value="F:methyltransferase activity"/>
    <property type="evidence" value="ECO:0007669"/>
    <property type="project" value="UniProtKB-KW"/>
</dbReference>
<keyword evidence="5" id="KW-1185">Reference proteome</keyword>
<dbReference type="OrthoDB" id="108476at2"/>
<dbReference type="RefSeq" id="WP_094765410.1">
    <property type="nucleotide sequence ID" value="NZ_FUKQ01000046.1"/>
</dbReference>
<feature type="domain" description="23S rRNA (guanine(745)-N(1))-methyltransferase N-terminal" evidence="3">
    <location>
        <begin position="11"/>
        <end position="45"/>
    </location>
</feature>
<keyword evidence="4" id="KW-0489">Methyltransferase</keyword>
<evidence type="ECO:0000313" key="5">
    <source>
        <dbReference type="Proteomes" id="UP000188342"/>
    </source>
</evidence>
<keyword evidence="1" id="KW-0479">Metal-binding</keyword>
<keyword evidence="1" id="KW-0862">Zinc</keyword>
<evidence type="ECO:0000256" key="2">
    <source>
        <dbReference type="PIRSR" id="PIRSR018249-2"/>
    </source>
</evidence>
<dbReference type="CDD" id="cd02440">
    <property type="entry name" value="AdoMet_MTases"/>
    <property type="match status" value="1"/>
</dbReference>
<evidence type="ECO:0000256" key="1">
    <source>
        <dbReference type="PIRSR" id="PIRSR018249-1"/>
    </source>
</evidence>
<dbReference type="PIRSF" id="PIRSF018249">
    <property type="entry name" value="MyrA_prd"/>
    <property type="match status" value="1"/>
</dbReference>
<dbReference type="EMBL" id="FUKQ01000046">
    <property type="protein sequence ID" value="SJN40496.1"/>
    <property type="molecule type" value="Genomic_DNA"/>
</dbReference>
<feature type="binding site" evidence="1">
    <location>
        <position position="12"/>
    </location>
    <ligand>
        <name>Zn(2+)</name>
        <dbReference type="ChEBI" id="CHEBI:29105"/>
    </ligand>
</feature>
<feature type="binding site" evidence="2">
    <location>
        <position position="183"/>
    </location>
    <ligand>
        <name>S-adenosyl-L-methionine</name>
        <dbReference type="ChEBI" id="CHEBI:59789"/>
    </ligand>
</feature>
<dbReference type="Gene3D" id="3.40.50.150">
    <property type="entry name" value="Vaccinia Virus protein VP39"/>
    <property type="match status" value="1"/>
</dbReference>
<dbReference type="InterPro" id="IPR048647">
    <property type="entry name" value="RlmA_N"/>
</dbReference>
<dbReference type="Pfam" id="PF21302">
    <property type="entry name" value="Zn_ribbon_RlmA"/>
    <property type="match status" value="1"/>
</dbReference>
<dbReference type="AlphaFoldDB" id="A0A1R4K887"/>